<reference evidence="3" key="1">
    <citation type="submission" date="2019-08" db="EMBL/GenBank/DDBJ databases">
        <title>The genome of the North American firefly Photinus pyralis.</title>
        <authorList>
            <consortium name="Photinus pyralis genome working group"/>
            <person name="Fallon T.R."/>
            <person name="Sander Lower S.E."/>
            <person name="Weng J.-K."/>
        </authorList>
    </citation>
    <scope>NUCLEOTIDE SEQUENCE</scope>
    <source>
        <strain evidence="3">TRF0915ILg1</strain>
        <tissue evidence="3">Whole body</tissue>
    </source>
</reference>
<evidence type="ECO:0000313" key="3">
    <source>
        <dbReference type="EMBL" id="KAF2890117.1"/>
    </source>
</evidence>
<dbReference type="OrthoDB" id="10072016at2759"/>
<dbReference type="Proteomes" id="UP000801492">
    <property type="component" value="Unassembled WGS sequence"/>
</dbReference>
<gene>
    <name evidence="3" type="ORF">ILUMI_16056</name>
</gene>
<keyword evidence="4" id="KW-1185">Reference proteome</keyword>
<feature type="non-terminal residue" evidence="3">
    <location>
        <position position="1"/>
    </location>
</feature>
<dbReference type="AlphaFoldDB" id="A0A8K0CRR6"/>
<name>A0A8K0CRR6_IGNLU</name>
<sequence length="129" mass="14318">MIIFKHKMANELKIAAPSEATVTISDSGYINSELFVEWLNHSIATVNPSQDKKVLILLDGRTTHSENLEALLLGHQHSPEAPEPINHDHTPEEVPETQSNASVEEILPLPEHSGSRKRRKFSQPAVVLS</sequence>
<proteinExistence type="predicted"/>
<dbReference type="Pfam" id="PF03184">
    <property type="entry name" value="DDE_1"/>
    <property type="match status" value="1"/>
</dbReference>
<comment type="caution">
    <text evidence="3">The sequence shown here is derived from an EMBL/GenBank/DDBJ whole genome shotgun (WGS) entry which is preliminary data.</text>
</comment>
<evidence type="ECO:0000313" key="4">
    <source>
        <dbReference type="Proteomes" id="UP000801492"/>
    </source>
</evidence>
<evidence type="ECO:0000259" key="2">
    <source>
        <dbReference type="Pfam" id="PF03184"/>
    </source>
</evidence>
<feature type="compositionally biased region" description="Basic and acidic residues" evidence="1">
    <location>
        <begin position="77"/>
        <end position="92"/>
    </location>
</feature>
<dbReference type="GO" id="GO:0003676">
    <property type="term" value="F:nucleic acid binding"/>
    <property type="evidence" value="ECO:0007669"/>
    <property type="project" value="InterPro"/>
</dbReference>
<feature type="region of interest" description="Disordered" evidence="1">
    <location>
        <begin position="73"/>
        <end position="129"/>
    </location>
</feature>
<protein>
    <recommendedName>
        <fullName evidence="2">DDE-1 domain-containing protein</fullName>
    </recommendedName>
</protein>
<accession>A0A8K0CRR6</accession>
<feature type="domain" description="DDE-1" evidence="2">
    <location>
        <begin position="1"/>
        <end position="69"/>
    </location>
</feature>
<dbReference type="InterPro" id="IPR004875">
    <property type="entry name" value="DDE_SF_endonuclease_dom"/>
</dbReference>
<organism evidence="3 4">
    <name type="scientific">Ignelater luminosus</name>
    <name type="common">Cucubano</name>
    <name type="synonym">Pyrophorus luminosus</name>
    <dbReference type="NCBI Taxonomy" id="2038154"/>
    <lineage>
        <taxon>Eukaryota</taxon>
        <taxon>Metazoa</taxon>
        <taxon>Ecdysozoa</taxon>
        <taxon>Arthropoda</taxon>
        <taxon>Hexapoda</taxon>
        <taxon>Insecta</taxon>
        <taxon>Pterygota</taxon>
        <taxon>Neoptera</taxon>
        <taxon>Endopterygota</taxon>
        <taxon>Coleoptera</taxon>
        <taxon>Polyphaga</taxon>
        <taxon>Elateriformia</taxon>
        <taxon>Elateroidea</taxon>
        <taxon>Elateridae</taxon>
        <taxon>Agrypninae</taxon>
        <taxon>Pyrophorini</taxon>
        <taxon>Ignelater</taxon>
    </lineage>
</organism>
<evidence type="ECO:0000256" key="1">
    <source>
        <dbReference type="SAM" id="MobiDB-lite"/>
    </source>
</evidence>
<dbReference type="EMBL" id="VTPC01058062">
    <property type="protein sequence ID" value="KAF2890117.1"/>
    <property type="molecule type" value="Genomic_DNA"/>
</dbReference>